<name>A0A1G4PGL5_9CAUL</name>
<dbReference type="SUPFAM" id="SSF51261">
    <property type="entry name" value="Duplicated hybrid motif"/>
    <property type="match status" value="1"/>
</dbReference>
<feature type="transmembrane region" description="Helical" evidence="1">
    <location>
        <begin position="43"/>
        <end position="68"/>
    </location>
</feature>
<dbReference type="STRING" id="260084.SAMN02927928_0355"/>
<feature type="domain" description="M23ase beta-sheet core" evidence="2">
    <location>
        <begin position="275"/>
        <end position="369"/>
    </location>
</feature>
<sequence length="382" mass="41758">MMTTKTNESSLGGWMESIFPERQLYIRSGAETRGYVLSPVKQLVLTILASALVTWLAISTGFTLFFAANHGGGSEKQLRMVKAQSERWIADRQARLDIATQQATANSGSLDQLAETVEKRHQGLVALLKDFKGVPGAVAALAPAPIDDSLPPIERIYSVRAEQERMVSQAEVFAKTRAEKLRLAFRIAGLNPQAFAGGRSGNPLTDAKDNKALASFLGVDEDFAERIRNAAMDLSDMRGLQNSAQRLPFDRPTIGTRESSGFGVRFDPFNHRPHMHQGQDFAGPYLTPIYSTAPGIVSFVGVRTGYGNVVEIDHGNGFKTRYAHLASAAVRPGQRVAVDQRIASMGSTGRSTGNHLHYEVWQNGRAQNPARFLKAGDYVQQN</sequence>
<evidence type="ECO:0000256" key="1">
    <source>
        <dbReference type="SAM" id="Phobius"/>
    </source>
</evidence>
<dbReference type="EMBL" id="FMTS01000001">
    <property type="protein sequence ID" value="SCW31424.1"/>
    <property type="molecule type" value="Genomic_DNA"/>
</dbReference>
<dbReference type="CDD" id="cd12797">
    <property type="entry name" value="M23_peptidase"/>
    <property type="match status" value="1"/>
</dbReference>
<keyword evidence="1" id="KW-0812">Transmembrane</keyword>
<keyword evidence="1" id="KW-1133">Transmembrane helix</keyword>
<reference evidence="5" key="1">
    <citation type="submission" date="2016-10" db="EMBL/GenBank/DDBJ databases">
        <authorList>
            <person name="Varghese N."/>
            <person name="Submissions S."/>
        </authorList>
    </citation>
    <scope>NUCLEOTIDE SEQUENCE [LARGE SCALE GENOMIC DNA]</scope>
    <source>
        <strain evidence="5">CGMCC 1.3431</strain>
    </source>
</reference>
<dbReference type="PANTHER" id="PTHR21666:SF286">
    <property type="entry name" value="LIPOPROTEIN NLPD"/>
    <property type="match status" value="1"/>
</dbReference>
<dbReference type="FunFam" id="2.70.70.10:FF:000006">
    <property type="entry name" value="M23 family peptidase"/>
    <property type="match status" value="1"/>
</dbReference>
<dbReference type="InterPro" id="IPR011055">
    <property type="entry name" value="Dup_hybrid_motif"/>
</dbReference>
<dbReference type="InterPro" id="IPR016047">
    <property type="entry name" value="M23ase_b-sheet_dom"/>
</dbReference>
<proteinExistence type="predicted"/>
<evidence type="ECO:0000313" key="5">
    <source>
        <dbReference type="Proteomes" id="UP000199150"/>
    </source>
</evidence>
<dbReference type="Proteomes" id="UP000199150">
    <property type="component" value="Unassembled WGS sequence"/>
</dbReference>
<dbReference type="InterPro" id="IPR045974">
    <property type="entry name" value="DUF5930"/>
</dbReference>
<keyword evidence="1" id="KW-0472">Membrane</keyword>
<organism evidence="4 5">
    <name type="scientific">Asticcacaulis taihuensis</name>
    <dbReference type="NCBI Taxonomy" id="260084"/>
    <lineage>
        <taxon>Bacteria</taxon>
        <taxon>Pseudomonadati</taxon>
        <taxon>Pseudomonadota</taxon>
        <taxon>Alphaproteobacteria</taxon>
        <taxon>Caulobacterales</taxon>
        <taxon>Caulobacteraceae</taxon>
        <taxon>Asticcacaulis</taxon>
    </lineage>
</organism>
<evidence type="ECO:0000259" key="3">
    <source>
        <dbReference type="Pfam" id="PF19353"/>
    </source>
</evidence>
<dbReference type="PANTHER" id="PTHR21666">
    <property type="entry name" value="PEPTIDASE-RELATED"/>
    <property type="match status" value="1"/>
</dbReference>
<dbReference type="InterPro" id="IPR050570">
    <property type="entry name" value="Cell_wall_metabolism_enzyme"/>
</dbReference>
<dbReference type="Pfam" id="PF19353">
    <property type="entry name" value="DUF5930"/>
    <property type="match status" value="1"/>
</dbReference>
<protein>
    <submittedName>
        <fullName evidence="4">Murein DD-endopeptidase MepM and murein hydrolase activator NlpD, contain LysM domain</fullName>
    </submittedName>
</protein>
<dbReference type="AlphaFoldDB" id="A0A1G4PGL5"/>
<evidence type="ECO:0000259" key="2">
    <source>
        <dbReference type="Pfam" id="PF01551"/>
    </source>
</evidence>
<feature type="domain" description="DUF5930" evidence="3">
    <location>
        <begin position="10"/>
        <end position="106"/>
    </location>
</feature>
<keyword evidence="4" id="KW-0378">Hydrolase</keyword>
<dbReference type="GO" id="GO:0004222">
    <property type="term" value="F:metalloendopeptidase activity"/>
    <property type="evidence" value="ECO:0007669"/>
    <property type="project" value="TreeGrafter"/>
</dbReference>
<accession>A0A1G4PGL5</accession>
<dbReference type="Gene3D" id="2.70.70.10">
    <property type="entry name" value="Glucose Permease (Domain IIA)"/>
    <property type="match status" value="1"/>
</dbReference>
<gene>
    <name evidence="4" type="ORF">SAMN02927928_0355</name>
</gene>
<keyword evidence="5" id="KW-1185">Reference proteome</keyword>
<dbReference type="Pfam" id="PF01551">
    <property type="entry name" value="Peptidase_M23"/>
    <property type="match status" value="1"/>
</dbReference>
<evidence type="ECO:0000313" key="4">
    <source>
        <dbReference type="EMBL" id="SCW31424.1"/>
    </source>
</evidence>